<evidence type="ECO:0000256" key="2">
    <source>
        <dbReference type="ARBA" id="ARBA00022679"/>
    </source>
</evidence>
<reference evidence="4 5" key="1">
    <citation type="submission" date="2016-10" db="EMBL/GenBank/DDBJ databases">
        <authorList>
            <person name="de Groot N.N."/>
        </authorList>
    </citation>
    <scope>NUCLEOTIDE SEQUENCE [LARGE SCALE GENOMIC DNA]</scope>
    <source>
        <strain evidence="4 5">IPL20</strain>
    </source>
</reference>
<keyword evidence="3" id="KW-0479">Metal-binding</keyword>
<evidence type="ECO:0000313" key="4">
    <source>
        <dbReference type="EMBL" id="SFV38852.1"/>
    </source>
</evidence>
<dbReference type="InterPro" id="IPR002495">
    <property type="entry name" value="Glyco_trans_8"/>
</dbReference>
<name>A0A1I7NW30_9HYPH</name>
<dbReference type="SUPFAM" id="SSF53448">
    <property type="entry name" value="Nucleotide-diphospho-sugar transferases"/>
    <property type="match status" value="1"/>
</dbReference>
<dbReference type="PANTHER" id="PTHR13778">
    <property type="entry name" value="GLYCOSYLTRANSFERASE 8 DOMAIN-CONTAINING PROTEIN"/>
    <property type="match status" value="1"/>
</dbReference>
<dbReference type="GO" id="GO:0046872">
    <property type="term" value="F:metal ion binding"/>
    <property type="evidence" value="ECO:0007669"/>
    <property type="project" value="UniProtKB-KW"/>
</dbReference>
<dbReference type="STRING" id="429728.SAMN05216456_3652"/>
<organism evidence="4 5">
    <name type="scientific">Devosia crocina</name>
    <dbReference type="NCBI Taxonomy" id="429728"/>
    <lineage>
        <taxon>Bacteria</taxon>
        <taxon>Pseudomonadati</taxon>
        <taxon>Pseudomonadota</taxon>
        <taxon>Alphaproteobacteria</taxon>
        <taxon>Hyphomicrobiales</taxon>
        <taxon>Devosiaceae</taxon>
        <taxon>Devosia</taxon>
    </lineage>
</organism>
<dbReference type="PANTHER" id="PTHR13778:SF47">
    <property type="entry name" value="LIPOPOLYSACCHARIDE 1,3-GALACTOSYLTRANSFERASE"/>
    <property type="match status" value="1"/>
</dbReference>
<dbReference type="CDD" id="cd04194">
    <property type="entry name" value="GT8_A4GalT_like"/>
    <property type="match status" value="1"/>
</dbReference>
<dbReference type="Pfam" id="PF01501">
    <property type="entry name" value="Glyco_transf_8"/>
    <property type="match status" value="1"/>
</dbReference>
<evidence type="ECO:0000313" key="5">
    <source>
        <dbReference type="Proteomes" id="UP000199074"/>
    </source>
</evidence>
<dbReference type="Proteomes" id="UP000199074">
    <property type="component" value="Unassembled WGS sequence"/>
</dbReference>
<dbReference type="InterPro" id="IPR050748">
    <property type="entry name" value="Glycosyltrans_8_dom-fam"/>
</dbReference>
<accession>A0A1I7NW30</accession>
<dbReference type="Gene3D" id="3.90.550.10">
    <property type="entry name" value="Spore Coat Polysaccharide Biosynthesis Protein SpsA, Chain A"/>
    <property type="match status" value="1"/>
</dbReference>
<dbReference type="RefSeq" id="WP_175528665.1">
    <property type="nucleotide sequence ID" value="NZ_FPCK01000004.1"/>
</dbReference>
<evidence type="ECO:0000256" key="1">
    <source>
        <dbReference type="ARBA" id="ARBA00022676"/>
    </source>
</evidence>
<proteinExistence type="predicted"/>
<evidence type="ECO:0000256" key="3">
    <source>
        <dbReference type="ARBA" id="ARBA00022723"/>
    </source>
</evidence>
<gene>
    <name evidence="4" type="ORF">SAMN05216456_3652</name>
</gene>
<keyword evidence="2 4" id="KW-0808">Transferase</keyword>
<dbReference type="InterPro" id="IPR029044">
    <property type="entry name" value="Nucleotide-diphossugar_trans"/>
</dbReference>
<dbReference type="EMBL" id="FPCK01000004">
    <property type="protein sequence ID" value="SFV38852.1"/>
    <property type="molecule type" value="Genomic_DNA"/>
</dbReference>
<sequence length="292" mass="34159">MASSLDIVLAFDDNFWAPAYAVMRSICLSTHRRQDLVFHLLHLPLLAEHKRDLEAITGEFGAKIAWHPLDGMELFDVFVADMPASAQWPKVVYARLLLADILPEAVSRVLYLDCDMLVRAPIERLLEADLGGMPLGAVQDSLHPFIMGRRDMRQNSGIFDLADPYFNSGMLVVDLAQWRAIDVKSEVALIAGKGWLDRLYYDQDVLNLVFRNRWHKLDWRWNTMDAHPAHEALDPHILHFTGKNRPWALWAGILRTTAYARWYRHVMTNDLFYRFARHRWGRWWRKRLPFLR</sequence>
<keyword evidence="5" id="KW-1185">Reference proteome</keyword>
<dbReference type="AlphaFoldDB" id="A0A1I7NW30"/>
<protein>
    <submittedName>
        <fullName evidence="4">Lipopolysaccharide biosynthesis protein, LPS:glycosyltransferase</fullName>
    </submittedName>
</protein>
<dbReference type="GO" id="GO:0016757">
    <property type="term" value="F:glycosyltransferase activity"/>
    <property type="evidence" value="ECO:0007669"/>
    <property type="project" value="UniProtKB-KW"/>
</dbReference>
<keyword evidence="1" id="KW-0328">Glycosyltransferase</keyword>